<proteinExistence type="predicted"/>
<comment type="caution">
    <text evidence="1">The sequence shown here is derived from an EMBL/GenBank/DDBJ whole genome shotgun (WGS) entry which is preliminary data.</text>
</comment>
<reference evidence="1" key="1">
    <citation type="submission" date="2020-08" db="EMBL/GenBank/DDBJ databases">
        <title>Multicomponent nature underlies the extraordinary mechanical properties of spider dragline silk.</title>
        <authorList>
            <person name="Kono N."/>
            <person name="Nakamura H."/>
            <person name="Mori M."/>
            <person name="Yoshida Y."/>
            <person name="Ohtoshi R."/>
            <person name="Malay A.D."/>
            <person name="Moran D.A.P."/>
            <person name="Tomita M."/>
            <person name="Numata K."/>
            <person name="Arakawa K."/>
        </authorList>
    </citation>
    <scope>NUCLEOTIDE SEQUENCE</scope>
</reference>
<protein>
    <submittedName>
        <fullName evidence="1">Uncharacterized protein</fullName>
    </submittedName>
</protein>
<dbReference type="Proteomes" id="UP000887159">
    <property type="component" value="Unassembled WGS sequence"/>
</dbReference>
<organism evidence="1 2">
    <name type="scientific">Trichonephila clavipes</name>
    <name type="common">Golden silk orbweaver</name>
    <name type="synonym">Nephila clavipes</name>
    <dbReference type="NCBI Taxonomy" id="2585209"/>
    <lineage>
        <taxon>Eukaryota</taxon>
        <taxon>Metazoa</taxon>
        <taxon>Ecdysozoa</taxon>
        <taxon>Arthropoda</taxon>
        <taxon>Chelicerata</taxon>
        <taxon>Arachnida</taxon>
        <taxon>Araneae</taxon>
        <taxon>Araneomorphae</taxon>
        <taxon>Entelegynae</taxon>
        <taxon>Araneoidea</taxon>
        <taxon>Nephilidae</taxon>
        <taxon>Trichonephila</taxon>
    </lineage>
</organism>
<keyword evidence="2" id="KW-1185">Reference proteome</keyword>
<accession>A0A8X6VCY0</accession>
<dbReference type="EMBL" id="BMAU01021233">
    <property type="protein sequence ID" value="GFY02874.1"/>
    <property type="molecule type" value="Genomic_DNA"/>
</dbReference>
<sequence>MSLIPSFHSSGRAFKYKVIFNYLKGPANESGPPSCSSCCRKQLVFSLQHLCDEAAIREKLHKGLEGGRDFHMITQLNEWTASDAPEGLEFR</sequence>
<evidence type="ECO:0000313" key="2">
    <source>
        <dbReference type="Proteomes" id="UP000887159"/>
    </source>
</evidence>
<name>A0A8X6VCY0_TRICX</name>
<gene>
    <name evidence="1" type="ORF">TNCV_3507541</name>
</gene>
<evidence type="ECO:0000313" key="1">
    <source>
        <dbReference type="EMBL" id="GFY02874.1"/>
    </source>
</evidence>
<dbReference type="AlphaFoldDB" id="A0A8X6VCY0"/>